<proteinExistence type="predicted"/>
<evidence type="ECO:0000313" key="3">
    <source>
        <dbReference type="Proteomes" id="UP001177934"/>
    </source>
</evidence>
<sequence length="85" mass="10401">MYLFSRLQKCKGCPLKHRYHRSRSERIVQVNHQLRKIKEKERKKLLSPQELKYRRQRPQNVEAVFSNLKKNKHLLFKEGSQKLKS</sequence>
<protein>
    <submittedName>
        <fullName evidence="2">Transposase</fullName>
    </submittedName>
</protein>
<dbReference type="RefSeq" id="WP_050553143.1">
    <property type="nucleotide sequence ID" value="NZ_CAXSLT010000006.1"/>
</dbReference>
<dbReference type="Pfam" id="PF13751">
    <property type="entry name" value="DDE_Tnp_1_6"/>
    <property type="match status" value="1"/>
</dbReference>
<feature type="domain" description="Transposase DDE" evidence="1">
    <location>
        <begin position="6"/>
        <end position="73"/>
    </location>
</feature>
<dbReference type="AlphaFoldDB" id="A0AA95HTX4"/>
<evidence type="ECO:0000259" key="1">
    <source>
        <dbReference type="Pfam" id="PF13751"/>
    </source>
</evidence>
<gene>
    <name evidence="2" type="ORF">QNN11_05255</name>
</gene>
<reference evidence="2" key="1">
    <citation type="journal article" date="2023" name="Nat. Commun.">
        <title>Identification of a novel Human Milk Oligosaccharides utilization cluster in the infant gut commensal Bacteroides dorei.</title>
        <authorList>
            <person name="Kijner S."/>
            <person name="Ennis D."/>
            <person name="Shmorak S."/>
            <person name="Florentin A."/>
            <person name="Yassour M."/>
        </authorList>
    </citation>
    <scope>NUCLEOTIDE SEQUENCE</scope>
    <source>
        <strain evidence="2">2</strain>
    </source>
</reference>
<organism evidence="2 3">
    <name type="scientific">Phocaeicola dorei</name>
    <dbReference type="NCBI Taxonomy" id="357276"/>
    <lineage>
        <taxon>Bacteria</taxon>
        <taxon>Pseudomonadati</taxon>
        <taxon>Bacteroidota</taxon>
        <taxon>Bacteroidia</taxon>
        <taxon>Bacteroidales</taxon>
        <taxon>Bacteroidaceae</taxon>
        <taxon>Phocaeicola</taxon>
    </lineage>
</organism>
<name>A0AA95HTX4_9BACT</name>
<dbReference type="EMBL" id="CP126056">
    <property type="protein sequence ID" value="WHX10844.1"/>
    <property type="molecule type" value="Genomic_DNA"/>
</dbReference>
<dbReference type="Proteomes" id="UP001177934">
    <property type="component" value="Chromosome"/>
</dbReference>
<accession>A0AA95HTX4</accession>
<dbReference type="InterPro" id="IPR025668">
    <property type="entry name" value="Tnp_DDE_dom"/>
</dbReference>
<evidence type="ECO:0000313" key="2">
    <source>
        <dbReference type="EMBL" id="WHX10844.1"/>
    </source>
</evidence>